<protein>
    <recommendedName>
        <fullName evidence="4">Transcription factor domain-containing protein</fullName>
    </recommendedName>
</protein>
<accession>A0A0D1ZKQ9</accession>
<gene>
    <name evidence="2" type="ORF">PV08_08605</name>
</gene>
<keyword evidence="3" id="KW-1185">Reference proteome</keyword>
<reference evidence="2 3" key="1">
    <citation type="submission" date="2015-01" db="EMBL/GenBank/DDBJ databases">
        <title>The Genome Sequence of Exophiala spinifera CBS89968.</title>
        <authorList>
            <consortium name="The Broad Institute Genomics Platform"/>
            <person name="Cuomo C."/>
            <person name="de Hoog S."/>
            <person name="Gorbushina A."/>
            <person name="Stielow B."/>
            <person name="Teixiera M."/>
            <person name="Abouelleil A."/>
            <person name="Chapman S.B."/>
            <person name="Priest M."/>
            <person name="Young S.K."/>
            <person name="Wortman J."/>
            <person name="Nusbaum C."/>
            <person name="Birren B."/>
        </authorList>
    </citation>
    <scope>NUCLEOTIDE SEQUENCE [LARGE SCALE GENOMIC DNA]</scope>
    <source>
        <strain evidence="2 3">CBS 89968</strain>
    </source>
</reference>
<evidence type="ECO:0000256" key="1">
    <source>
        <dbReference type="SAM" id="MobiDB-lite"/>
    </source>
</evidence>
<evidence type="ECO:0000313" key="3">
    <source>
        <dbReference type="Proteomes" id="UP000053328"/>
    </source>
</evidence>
<dbReference type="EMBL" id="KN847497">
    <property type="protein sequence ID" value="KIW13417.1"/>
    <property type="molecule type" value="Genomic_DNA"/>
</dbReference>
<evidence type="ECO:0008006" key="4">
    <source>
        <dbReference type="Google" id="ProtNLM"/>
    </source>
</evidence>
<sequence>MRRGLDVPVTFVFEAEGTSSGLNKSAINAHIARQAHRRRREKRFNIRTEGLSNDNRHNVKNQAQWVSPTRSYSHTKDYDSNYDSSIPSPVKLAGNSDPFSSRAIAVTAQVNRLLVFTRDFILPATHANEASVTGGRLHMDLFWGDTIRGLDDDGGVAGYAYLARSASILSTLTPWHCLSVMALQYLGKATSNLRKSIVMHSSSSSTSQADAWGVYALFCAEIAGGNLPAAAVHGMMLRCLIQPDGRTLYVERRLLMVVLQQDMTRACLSLTRPSFDLHRWAREHLPTRITDDLIDSVKDGKSENHDHPHPSAFPFSSANLSSSLSPALRSVFLGVREWLDALGIVMLNRGLLNLALLINGAMKIMVLEGHLLNLYLDRMDECRALAPQSPPAAALVEARMALAALYWVRRAAHEQLDAGSKLEEAGSWAFDMSCVVAVKLRDLDLRILQLESSSSSPSYPAETHHIRSLDQDRLWCLYVGTMAECNIRAQDRDGRGQVQTPPPAAGEQVGGDSNGYHKQYHHHDQSYHGTQLVQLVATFTTTEIHLPRSWAKGGAGPWAWSKMEPVLHRYLHIDKISLKAKRWFMNQCTATLLSYDVTIKNQQFWRQRREADFNEALPKGSQALVNAISGGPDICR</sequence>
<organism evidence="2 3">
    <name type="scientific">Exophiala spinifera</name>
    <dbReference type="NCBI Taxonomy" id="91928"/>
    <lineage>
        <taxon>Eukaryota</taxon>
        <taxon>Fungi</taxon>
        <taxon>Dikarya</taxon>
        <taxon>Ascomycota</taxon>
        <taxon>Pezizomycotina</taxon>
        <taxon>Eurotiomycetes</taxon>
        <taxon>Chaetothyriomycetidae</taxon>
        <taxon>Chaetothyriales</taxon>
        <taxon>Herpotrichiellaceae</taxon>
        <taxon>Exophiala</taxon>
    </lineage>
</organism>
<dbReference type="RefSeq" id="XP_016233633.1">
    <property type="nucleotide sequence ID" value="XM_016382930.1"/>
</dbReference>
<dbReference type="GeneID" id="27335688"/>
<evidence type="ECO:0000313" key="2">
    <source>
        <dbReference type="EMBL" id="KIW13417.1"/>
    </source>
</evidence>
<feature type="region of interest" description="Disordered" evidence="1">
    <location>
        <begin position="490"/>
        <end position="521"/>
    </location>
</feature>
<dbReference type="HOGENOM" id="CLU_025452_0_0_1"/>
<dbReference type="OrthoDB" id="4159995at2759"/>
<dbReference type="VEuPathDB" id="FungiDB:PV08_08605"/>
<name>A0A0D1ZKQ9_9EURO</name>
<dbReference type="Proteomes" id="UP000053328">
    <property type="component" value="Unassembled WGS sequence"/>
</dbReference>
<dbReference type="AlphaFoldDB" id="A0A0D1ZKQ9"/>
<proteinExistence type="predicted"/>